<dbReference type="InterPro" id="IPR029068">
    <property type="entry name" value="Glyas_Bleomycin-R_OHBP_Dase"/>
</dbReference>
<comment type="caution">
    <text evidence="2">The sequence shown here is derived from an EMBL/GenBank/DDBJ whole genome shotgun (WGS) entry which is preliminary data.</text>
</comment>
<reference evidence="3" key="1">
    <citation type="journal article" date="2019" name="Int. J. Syst. Evol. Microbiol.">
        <title>The Global Catalogue of Microorganisms (GCM) 10K type strain sequencing project: providing services to taxonomists for standard genome sequencing and annotation.</title>
        <authorList>
            <consortium name="The Broad Institute Genomics Platform"/>
            <consortium name="The Broad Institute Genome Sequencing Center for Infectious Disease"/>
            <person name="Wu L."/>
            <person name="Ma J."/>
        </authorList>
    </citation>
    <scope>NUCLEOTIDE SEQUENCE [LARGE SCALE GENOMIC DNA]</scope>
    <source>
        <strain evidence="3">JCM 32148</strain>
    </source>
</reference>
<dbReference type="Gene3D" id="3.10.180.10">
    <property type="entry name" value="2,3-Dihydroxybiphenyl 1,2-Dioxygenase, domain 1"/>
    <property type="match status" value="1"/>
</dbReference>
<keyword evidence="3" id="KW-1185">Reference proteome</keyword>
<dbReference type="EMBL" id="JBHTHM010000012">
    <property type="protein sequence ID" value="MFD0782508.1"/>
    <property type="molecule type" value="Genomic_DNA"/>
</dbReference>
<evidence type="ECO:0000313" key="2">
    <source>
        <dbReference type="EMBL" id="MFD0782508.1"/>
    </source>
</evidence>
<dbReference type="PROSITE" id="PS51819">
    <property type="entry name" value="VOC"/>
    <property type="match status" value="1"/>
</dbReference>
<dbReference type="Pfam" id="PF00903">
    <property type="entry name" value="Glyoxalase"/>
    <property type="match status" value="1"/>
</dbReference>
<sequence>MDLRLEVVVVPVRHVDRAVAFYRDQLGFHLDVDYSPNERFRIVQLTPAGSSCSIQLGVGLTTMPPGSVEGLTLIVDDLDLACRRLTAAGVPVEPVRHKRSVDWQGDFAEGLDPDRRDYASFAGLRDPDGNRWTLQERGFAGRL</sequence>
<organism evidence="2 3">
    <name type="scientific">Micromonospora azadirachtae</name>
    <dbReference type="NCBI Taxonomy" id="1970735"/>
    <lineage>
        <taxon>Bacteria</taxon>
        <taxon>Bacillati</taxon>
        <taxon>Actinomycetota</taxon>
        <taxon>Actinomycetes</taxon>
        <taxon>Micromonosporales</taxon>
        <taxon>Micromonosporaceae</taxon>
        <taxon>Micromonospora</taxon>
    </lineage>
</organism>
<proteinExistence type="predicted"/>
<feature type="domain" description="VOC" evidence="1">
    <location>
        <begin position="4"/>
        <end position="137"/>
    </location>
</feature>
<dbReference type="InterPro" id="IPR037523">
    <property type="entry name" value="VOC_core"/>
</dbReference>
<evidence type="ECO:0000313" key="3">
    <source>
        <dbReference type="Proteomes" id="UP001597053"/>
    </source>
</evidence>
<dbReference type="SUPFAM" id="SSF54593">
    <property type="entry name" value="Glyoxalase/Bleomycin resistance protein/Dihydroxybiphenyl dioxygenase"/>
    <property type="match status" value="1"/>
</dbReference>
<dbReference type="Proteomes" id="UP001597053">
    <property type="component" value="Unassembled WGS sequence"/>
</dbReference>
<gene>
    <name evidence="2" type="ORF">ACFQZ8_01005</name>
</gene>
<dbReference type="InterPro" id="IPR004360">
    <property type="entry name" value="Glyas_Fos-R_dOase_dom"/>
</dbReference>
<name>A0ABW2ZV24_9ACTN</name>
<accession>A0ABW2ZV24</accession>
<protein>
    <submittedName>
        <fullName evidence="2">VOC family protein</fullName>
    </submittedName>
</protein>
<evidence type="ECO:0000259" key="1">
    <source>
        <dbReference type="PROSITE" id="PS51819"/>
    </source>
</evidence>